<feature type="region of interest" description="Disordered" evidence="11">
    <location>
        <begin position="335"/>
        <end position="355"/>
    </location>
</feature>
<evidence type="ECO:0000256" key="3">
    <source>
        <dbReference type="ARBA" id="ARBA00022723"/>
    </source>
</evidence>
<feature type="region of interest" description="Disordered" evidence="11">
    <location>
        <begin position="73"/>
        <end position="94"/>
    </location>
</feature>
<dbReference type="InterPro" id="IPR001471">
    <property type="entry name" value="AP2/ERF_dom"/>
</dbReference>
<dbReference type="Proteomes" id="UP001371456">
    <property type="component" value="Unassembled WGS sequence"/>
</dbReference>
<evidence type="ECO:0000256" key="5">
    <source>
        <dbReference type="ARBA" id="ARBA00022833"/>
    </source>
</evidence>
<feature type="region of interest" description="Disordered" evidence="11">
    <location>
        <begin position="244"/>
        <end position="281"/>
    </location>
</feature>
<dbReference type="InterPro" id="IPR004330">
    <property type="entry name" value="FAR1_DNA_bnd_dom"/>
</dbReference>
<evidence type="ECO:0000256" key="6">
    <source>
        <dbReference type="ARBA" id="ARBA00023015"/>
    </source>
</evidence>
<accession>A0AAN8YP33</accession>
<evidence type="ECO:0000313" key="13">
    <source>
        <dbReference type="EMBL" id="KAK6804748.1"/>
    </source>
</evidence>
<evidence type="ECO:0000259" key="12">
    <source>
        <dbReference type="PROSITE" id="PS50966"/>
    </source>
</evidence>
<evidence type="ECO:0000256" key="1">
    <source>
        <dbReference type="ARBA" id="ARBA00004123"/>
    </source>
</evidence>
<keyword evidence="8" id="KW-0804">Transcription</keyword>
<dbReference type="InterPro" id="IPR006564">
    <property type="entry name" value="Znf_PMZ"/>
</dbReference>
<dbReference type="EMBL" id="JBANQN010000001">
    <property type="protein sequence ID" value="KAK6804748.1"/>
    <property type="molecule type" value="Genomic_DNA"/>
</dbReference>
<dbReference type="Gene3D" id="3.30.730.10">
    <property type="entry name" value="AP2/ERF domain"/>
    <property type="match status" value="1"/>
</dbReference>
<dbReference type="PROSITE" id="PS50966">
    <property type="entry name" value="ZF_SWIM"/>
    <property type="match status" value="1"/>
</dbReference>
<dbReference type="SMART" id="SM00380">
    <property type="entry name" value="AP2"/>
    <property type="match status" value="1"/>
</dbReference>
<dbReference type="InterPro" id="IPR031052">
    <property type="entry name" value="FHY3/FAR1"/>
</dbReference>
<keyword evidence="5" id="KW-0862">Zinc</keyword>
<dbReference type="Pfam" id="PF03101">
    <property type="entry name" value="FAR1"/>
    <property type="match status" value="1"/>
</dbReference>
<dbReference type="AlphaFoldDB" id="A0AAN8YP33"/>
<dbReference type="GO" id="GO:0003677">
    <property type="term" value="F:DNA binding"/>
    <property type="evidence" value="ECO:0007669"/>
    <property type="project" value="UniProtKB-KW"/>
</dbReference>
<evidence type="ECO:0000256" key="4">
    <source>
        <dbReference type="ARBA" id="ARBA00022771"/>
    </source>
</evidence>
<dbReference type="SMART" id="SM00575">
    <property type="entry name" value="ZnF_PMZ"/>
    <property type="match status" value="1"/>
</dbReference>
<dbReference type="GO" id="GO:0003700">
    <property type="term" value="F:DNA-binding transcription factor activity"/>
    <property type="evidence" value="ECO:0007669"/>
    <property type="project" value="InterPro"/>
</dbReference>
<dbReference type="SUPFAM" id="SSF54171">
    <property type="entry name" value="DNA-binding domain"/>
    <property type="match status" value="1"/>
</dbReference>
<protein>
    <recommendedName>
        <fullName evidence="12">SWIM-type domain-containing protein</fullName>
    </recommendedName>
</protein>
<feature type="compositionally biased region" description="Basic and acidic residues" evidence="11">
    <location>
        <begin position="73"/>
        <end position="83"/>
    </location>
</feature>
<proteinExistence type="inferred from homology"/>
<keyword evidence="7" id="KW-0238">DNA-binding</keyword>
<dbReference type="InterPro" id="IPR007527">
    <property type="entry name" value="Znf_SWIM"/>
</dbReference>
<feature type="region of interest" description="Disordered" evidence="11">
    <location>
        <begin position="1000"/>
        <end position="1026"/>
    </location>
</feature>
<keyword evidence="9" id="KW-0539">Nucleus</keyword>
<comment type="similarity">
    <text evidence="2">Belongs to the FHY3/FAR1 family.</text>
</comment>
<dbReference type="PANTHER" id="PTHR31669:SF160">
    <property type="entry name" value="PROTEIN FAR1-RELATED SEQUENCE"/>
    <property type="match status" value="1"/>
</dbReference>
<name>A0AAN8YP33_SOLBU</name>
<dbReference type="Pfam" id="PF04434">
    <property type="entry name" value="SWIM"/>
    <property type="match status" value="1"/>
</dbReference>
<evidence type="ECO:0000256" key="10">
    <source>
        <dbReference type="PROSITE-ProRule" id="PRU00325"/>
    </source>
</evidence>
<dbReference type="InterPro" id="IPR016177">
    <property type="entry name" value="DNA-bd_dom_sf"/>
</dbReference>
<dbReference type="GO" id="GO:0008270">
    <property type="term" value="F:zinc ion binding"/>
    <property type="evidence" value="ECO:0007669"/>
    <property type="project" value="UniProtKB-KW"/>
</dbReference>
<evidence type="ECO:0000256" key="7">
    <source>
        <dbReference type="ARBA" id="ARBA00023125"/>
    </source>
</evidence>
<sequence length="1184" mass="134015">MQAERYSIEFEEMQRLTKEEYLASLRRMSSGFSRGTQEEAAAAYDMAAIEYRGPNAVTNFDISRYTDHLKKLREPDPLTKEENTESSAEVQSNEVIEQYQPVQLEENQLDYQLAELAAEPIVVPKLEFTPALDSDEVTQPKVLKLEFAPSVESAADIMKAKDHEEEEDYPWMNMYLDNTFDSLPVSDFSLDKPADLMDLFNDTSFDNNIDFNFYEQSSENEFNLNVFSDSMIIDGIEADNEEVRNNLSISPTSSTSMSRTTSISNDMKDDGGPRNKPSKAGAPEEVTVVCVKFWSNEESWKLLLKEATSCLFELRTEFQFPSKMNIEVIDIEGQKRKKSGERAVEPNRNPKQGLLDNFTEKDTIIEVDDGEEKPYVGMEFQTEEAAKNFFDAYARRVGFSIHVGQYRRAKPDGPIISWDFSCFKEVFRRKNTESCNAMLRIERKSSDSWVVTKFVEDHNHSIVNPSKVHYLRPRKHFAGASKTVGEIPGAPTDIMVPPVVVPVDGNHVFASSNEGVKDASPVESNRVTKNFSPVIPIMFIQPCSRKRTLGRDAHNLLFYFKKMQAENPGFYYAIQLDDENRMMNAFWADARSRIAYSHFGDAVIFDTMYRPNQFQVPFAPFTGVNHHGQMVLFGCGLLLDESESSFTWLFRTWLSSMNNRPPVSITTDQDRAIKAAVNLVLPGTRHCICKWHILREGQERLAHIYMAHPSFYGELYSCINYSETIEDFESSWASVLDKYDLGKNEWLQAVYNARDQWAPVYFRDTFFAALPSNQGVTSFFDGYVNQQTTLSMFFKQYERALESSLEREIASDFDTNCTAPMLRTPSPMEQQAANLFTKKVFAKFQEELVETFAHTANKIDGDETLSKFRVAKYDQDDKAYIVMLNLAQMKASCSCQMFEYSGILCRHILTVFTVTNVLTVPSLYILKRWTRNAKVGQGSDEEIVKQGINSLTSRFNHLCLEALRYAEEGAVSAETFDAAVSALRDGLRKISIVAKNVGKPLSSQGSGSTQDGSIKKTPATSDTVPSLWPWQDTMPHHFNLNDGGLTAGDLNQPTMTPVAINHDGGLADNVVVYTCFKSMTWVIENKSPASKVAVINLKLQDYGKNPAGETEVQFRLTRVTLEPMLKSMAYISQQLSLPANRVAVINLKLQDTKTPSGETEVKFQVSRDTLGSMLRSMACIREQL</sequence>
<dbReference type="PANTHER" id="PTHR31669">
    <property type="entry name" value="PROTEIN FAR1-RELATED SEQUENCE 10-RELATED"/>
    <property type="match status" value="1"/>
</dbReference>
<dbReference type="InterPro" id="IPR018289">
    <property type="entry name" value="MULE_transposase_dom"/>
</dbReference>
<dbReference type="Pfam" id="PF10551">
    <property type="entry name" value="MULE"/>
    <property type="match status" value="1"/>
</dbReference>
<comment type="caution">
    <text evidence="13">The sequence shown here is derived from an EMBL/GenBank/DDBJ whole genome shotgun (WGS) entry which is preliminary data.</text>
</comment>
<evidence type="ECO:0000256" key="2">
    <source>
        <dbReference type="ARBA" id="ARBA00005889"/>
    </source>
</evidence>
<keyword evidence="6" id="KW-0805">Transcription regulation</keyword>
<evidence type="ECO:0000256" key="11">
    <source>
        <dbReference type="SAM" id="MobiDB-lite"/>
    </source>
</evidence>
<evidence type="ECO:0000256" key="9">
    <source>
        <dbReference type="ARBA" id="ARBA00023242"/>
    </source>
</evidence>
<feature type="compositionally biased region" description="Polar residues" evidence="11">
    <location>
        <begin position="85"/>
        <end position="94"/>
    </location>
</feature>
<evidence type="ECO:0000313" key="14">
    <source>
        <dbReference type="Proteomes" id="UP001371456"/>
    </source>
</evidence>
<feature type="compositionally biased region" description="Low complexity" evidence="11">
    <location>
        <begin position="1002"/>
        <end position="1012"/>
    </location>
</feature>
<keyword evidence="4 10" id="KW-0863">Zinc-finger</keyword>
<gene>
    <name evidence="13" type="ORF">RDI58_002532</name>
</gene>
<keyword evidence="14" id="KW-1185">Reference proteome</keyword>
<dbReference type="InterPro" id="IPR036955">
    <property type="entry name" value="AP2/ERF_dom_sf"/>
</dbReference>
<organism evidence="13 14">
    <name type="scientific">Solanum bulbocastanum</name>
    <name type="common">Wild potato</name>
    <dbReference type="NCBI Taxonomy" id="147425"/>
    <lineage>
        <taxon>Eukaryota</taxon>
        <taxon>Viridiplantae</taxon>
        <taxon>Streptophyta</taxon>
        <taxon>Embryophyta</taxon>
        <taxon>Tracheophyta</taxon>
        <taxon>Spermatophyta</taxon>
        <taxon>Magnoliopsida</taxon>
        <taxon>eudicotyledons</taxon>
        <taxon>Gunneridae</taxon>
        <taxon>Pentapetalae</taxon>
        <taxon>asterids</taxon>
        <taxon>lamiids</taxon>
        <taxon>Solanales</taxon>
        <taxon>Solanaceae</taxon>
        <taxon>Solanoideae</taxon>
        <taxon>Solaneae</taxon>
        <taxon>Solanum</taxon>
    </lineage>
</organism>
<feature type="domain" description="SWIM-type" evidence="12">
    <location>
        <begin position="880"/>
        <end position="916"/>
    </location>
</feature>
<keyword evidence="3" id="KW-0479">Metal-binding</keyword>
<dbReference type="GO" id="GO:0005634">
    <property type="term" value="C:nucleus"/>
    <property type="evidence" value="ECO:0007669"/>
    <property type="project" value="UniProtKB-SubCell"/>
</dbReference>
<reference evidence="13 14" key="1">
    <citation type="submission" date="2024-02" db="EMBL/GenBank/DDBJ databases">
        <title>de novo genome assembly of Solanum bulbocastanum strain 11H21.</title>
        <authorList>
            <person name="Hosaka A.J."/>
        </authorList>
    </citation>
    <scope>NUCLEOTIDE SEQUENCE [LARGE SCALE GENOMIC DNA]</scope>
    <source>
        <tissue evidence="13">Young leaves</tissue>
    </source>
</reference>
<evidence type="ECO:0000256" key="8">
    <source>
        <dbReference type="ARBA" id="ARBA00023163"/>
    </source>
</evidence>
<feature type="compositionally biased region" description="Low complexity" evidence="11">
    <location>
        <begin position="248"/>
        <end position="264"/>
    </location>
</feature>
<comment type="subcellular location">
    <subcellularLocation>
        <location evidence="1">Nucleus</location>
    </subcellularLocation>
</comment>